<protein>
    <recommendedName>
        <fullName evidence="8">BZIP domain-containing protein</fullName>
    </recommendedName>
</protein>
<feature type="compositionally biased region" description="Low complexity" evidence="7">
    <location>
        <begin position="54"/>
        <end position="67"/>
    </location>
</feature>
<dbReference type="PROSITE" id="PS50217">
    <property type="entry name" value="BZIP"/>
    <property type="match status" value="1"/>
</dbReference>
<evidence type="ECO:0000256" key="6">
    <source>
        <dbReference type="SAM" id="Coils"/>
    </source>
</evidence>
<feature type="region of interest" description="Disordered" evidence="7">
    <location>
        <begin position="54"/>
        <end position="74"/>
    </location>
</feature>
<dbReference type="Pfam" id="PF00170">
    <property type="entry name" value="bZIP_1"/>
    <property type="match status" value="1"/>
</dbReference>
<dbReference type="OrthoDB" id="1435597at2759"/>
<keyword evidence="2" id="KW-0805">Transcription regulation</keyword>
<dbReference type="InterPro" id="IPR044759">
    <property type="entry name" value="bZIP_RF2"/>
</dbReference>
<keyword evidence="5" id="KW-0539">Nucleus</keyword>
<feature type="coiled-coil region" evidence="6">
    <location>
        <begin position="303"/>
        <end position="365"/>
    </location>
</feature>
<sequence length="404" mass="45079">MCFFIYTKTLTPLQFAYIILCGAARRLLFSIFSISDISYYKSITATMQGNINDDGLNGSGDSPSNDGGETRSSSSFVVSDMLPFPYSTDAFNVNNPFLEPISQFESCLDESCMGAIVDKIVQTCPFADPNSSLTRENSGFVIGEPLEETHPPLFEVPFPSSGLSSYSVSSSSSTPTSPISFSTTYWNFGVENNQEHGVADEIGKSEEEEQGVVNRGTGIENKDYKNKWESNTNLDDKKSNINVNNQSTQSFILQNPTPSFMESLSGSNDFTNAELKKIMEAGGRLADMALTDPKRVKRILANRESAARSKERKKKRMVELEQKLANLQIYVKAMSEEVDSALNIYAKVKKENNDIKNRLNDMVHESEIKKGMTKYQVSAKLFFTLFSWLFVTKLVAKRCHRCSD</sequence>
<dbReference type="EMBL" id="LFYR01000841">
    <property type="protein sequence ID" value="KMZ68337.1"/>
    <property type="molecule type" value="Genomic_DNA"/>
</dbReference>
<proteinExistence type="predicted"/>
<accession>A0A0K9PJC6</accession>
<dbReference type="SUPFAM" id="SSF57959">
    <property type="entry name" value="Leucine zipper domain"/>
    <property type="match status" value="1"/>
</dbReference>
<dbReference type="GO" id="GO:0003700">
    <property type="term" value="F:DNA-binding transcription factor activity"/>
    <property type="evidence" value="ECO:0000318"/>
    <property type="project" value="GO_Central"/>
</dbReference>
<reference evidence="10" key="1">
    <citation type="journal article" date="2016" name="Nature">
        <title>The genome of the seagrass Zostera marina reveals angiosperm adaptation to the sea.</title>
        <authorList>
            <person name="Olsen J.L."/>
            <person name="Rouze P."/>
            <person name="Verhelst B."/>
            <person name="Lin Y.-C."/>
            <person name="Bayer T."/>
            <person name="Collen J."/>
            <person name="Dattolo E."/>
            <person name="De Paoli E."/>
            <person name="Dittami S."/>
            <person name="Maumus F."/>
            <person name="Michel G."/>
            <person name="Kersting A."/>
            <person name="Lauritano C."/>
            <person name="Lohaus R."/>
            <person name="Toepel M."/>
            <person name="Tonon T."/>
            <person name="Vanneste K."/>
            <person name="Amirebrahimi M."/>
            <person name="Brakel J."/>
            <person name="Bostroem C."/>
            <person name="Chovatia M."/>
            <person name="Grimwood J."/>
            <person name="Jenkins J.W."/>
            <person name="Jueterbock A."/>
            <person name="Mraz A."/>
            <person name="Stam W.T."/>
            <person name="Tice H."/>
            <person name="Bornberg-Bauer E."/>
            <person name="Green P.J."/>
            <person name="Pearson G.A."/>
            <person name="Procaccini G."/>
            <person name="Duarte C.M."/>
            <person name="Schmutz J."/>
            <person name="Reusch T.B.H."/>
            <person name="Van de Peer Y."/>
        </authorList>
    </citation>
    <scope>NUCLEOTIDE SEQUENCE [LARGE SCALE GENOMIC DNA]</scope>
    <source>
        <strain evidence="10">cv. Finnish</strain>
    </source>
</reference>
<evidence type="ECO:0000256" key="3">
    <source>
        <dbReference type="ARBA" id="ARBA00023125"/>
    </source>
</evidence>
<name>A0A0K9PJC6_ZOSMR</name>
<dbReference type="Gene3D" id="1.20.5.170">
    <property type="match status" value="1"/>
</dbReference>
<dbReference type="PANTHER" id="PTHR13690">
    <property type="entry name" value="TRANSCRIPTION FACTOR POSF21-RELATED"/>
    <property type="match status" value="1"/>
</dbReference>
<dbReference type="InterPro" id="IPR004827">
    <property type="entry name" value="bZIP"/>
</dbReference>
<evidence type="ECO:0000256" key="5">
    <source>
        <dbReference type="ARBA" id="ARBA00023242"/>
    </source>
</evidence>
<dbReference type="STRING" id="29655.A0A0K9PJC6"/>
<evidence type="ECO:0000256" key="2">
    <source>
        <dbReference type="ARBA" id="ARBA00023015"/>
    </source>
</evidence>
<dbReference type="PANTHER" id="PTHR13690:SF80">
    <property type="entry name" value="BZIP TRANSCRIPTION FACTOR FAMILY PROTEIN-RELATED"/>
    <property type="match status" value="1"/>
</dbReference>
<evidence type="ECO:0000256" key="7">
    <source>
        <dbReference type="SAM" id="MobiDB-lite"/>
    </source>
</evidence>
<evidence type="ECO:0000256" key="1">
    <source>
        <dbReference type="ARBA" id="ARBA00004123"/>
    </source>
</evidence>
<organism evidence="9 10">
    <name type="scientific">Zostera marina</name>
    <name type="common">Eelgrass</name>
    <dbReference type="NCBI Taxonomy" id="29655"/>
    <lineage>
        <taxon>Eukaryota</taxon>
        <taxon>Viridiplantae</taxon>
        <taxon>Streptophyta</taxon>
        <taxon>Embryophyta</taxon>
        <taxon>Tracheophyta</taxon>
        <taxon>Spermatophyta</taxon>
        <taxon>Magnoliopsida</taxon>
        <taxon>Liliopsida</taxon>
        <taxon>Zosteraceae</taxon>
        <taxon>Zostera</taxon>
    </lineage>
</organism>
<keyword evidence="3" id="KW-0238">DNA-binding</keyword>
<dbReference type="CDD" id="cd14703">
    <property type="entry name" value="bZIP_plant_RF2"/>
    <property type="match status" value="1"/>
</dbReference>
<evidence type="ECO:0000313" key="9">
    <source>
        <dbReference type="EMBL" id="KMZ68337.1"/>
    </source>
</evidence>
<dbReference type="SMART" id="SM00338">
    <property type="entry name" value="BRLZ"/>
    <property type="match status" value="1"/>
</dbReference>
<dbReference type="GO" id="GO:0005634">
    <property type="term" value="C:nucleus"/>
    <property type="evidence" value="ECO:0000318"/>
    <property type="project" value="GO_Central"/>
</dbReference>
<keyword evidence="6" id="KW-0175">Coiled coil</keyword>
<keyword evidence="4" id="KW-0804">Transcription</keyword>
<evidence type="ECO:0000256" key="4">
    <source>
        <dbReference type="ARBA" id="ARBA00023163"/>
    </source>
</evidence>
<keyword evidence="10" id="KW-1185">Reference proteome</keyword>
<feature type="domain" description="BZIP" evidence="8">
    <location>
        <begin position="292"/>
        <end position="355"/>
    </location>
</feature>
<dbReference type="InterPro" id="IPR046347">
    <property type="entry name" value="bZIP_sf"/>
</dbReference>
<dbReference type="Proteomes" id="UP000036987">
    <property type="component" value="Unassembled WGS sequence"/>
</dbReference>
<evidence type="ECO:0000313" key="10">
    <source>
        <dbReference type="Proteomes" id="UP000036987"/>
    </source>
</evidence>
<dbReference type="AlphaFoldDB" id="A0A0K9PJC6"/>
<gene>
    <name evidence="9" type="ORF">ZOSMA_240G00140</name>
</gene>
<comment type="subcellular location">
    <subcellularLocation>
        <location evidence="1">Nucleus</location>
    </subcellularLocation>
</comment>
<evidence type="ECO:0000259" key="8">
    <source>
        <dbReference type="PROSITE" id="PS50217"/>
    </source>
</evidence>
<comment type="caution">
    <text evidence="9">The sequence shown here is derived from an EMBL/GenBank/DDBJ whole genome shotgun (WGS) entry which is preliminary data.</text>
</comment>
<dbReference type="GO" id="GO:0003677">
    <property type="term" value="F:DNA binding"/>
    <property type="evidence" value="ECO:0007669"/>
    <property type="project" value="UniProtKB-KW"/>
</dbReference>